<dbReference type="Proteomes" id="UP000028860">
    <property type="component" value="Segment"/>
</dbReference>
<dbReference type="EMBL" id="KJ473423">
    <property type="protein sequence ID" value="AHY26798.1"/>
    <property type="molecule type" value="Genomic_DNA"/>
</dbReference>
<proteinExistence type="predicted"/>
<dbReference type="OrthoDB" id="10313at10239"/>
<keyword evidence="2" id="KW-1185">Reference proteome</keyword>
<evidence type="ECO:0000313" key="2">
    <source>
        <dbReference type="Proteomes" id="UP000028860"/>
    </source>
</evidence>
<protein>
    <recommendedName>
        <fullName evidence="3">tRNA nucleotidyltransferase</fullName>
    </recommendedName>
</protein>
<accession>A0A075DXW7</accession>
<name>A0A075DXW7_9CAUD</name>
<dbReference type="GeneID" id="22112159"/>
<organism evidence="1 2">
    <name type="scientific">Acinetobacter phage vB_AbaP_Acibel007</name>
    <dbReference type="NCBI Taxonomy" id="1481187"/>
    <lineage>
        <taxon>Viruses</taxon>
        <taxon>Duplodnaviria</taxon>
        <taxon>Heunggongvirae</taxon>
        <taxon>Uroviricota</taxon>
        <taxon>Caudoviricetes</taxon>
        <taxon>Autographivirales</taxon>
        <taxon>Autoscriptoviridae</taxon>
        <taxon>Beijerinckvirinae</taxon>
        <taxon>Daemvirus</taxon>
        <taxon>Daemvirus acibel007</taxon>
    </lineage>
</organism>
<dbReference type="RefSeq" id="YP_009103238.1">
    <property type="nucleotide sequence ID" value="NC_025457.1"/>
</dbReference>
<dbReference type="SUPFAM" id="SSF81301">
    <property type="entry name" value="Nucleotidyltransferase"/>
    <property type="match status" value="1"/>
</dbReference>
<dbReference type="InterPro" id="IPR043519">
    <property type="entry name" value="NT_sf"/>
</dbReference>
<reference evidence="1 2" key="1">
    <citation type="journal article" date="2014" name="PLoS ONE">
        <title>Characterization of Newly Isolated Lytic Bacteriophages Active against Acinetobacter baumannii.</title>
        <authorList>
            <person name="Merabishvili M."/>
            <person name="Vandenheuvel D."/>
            <person name="Kropinski A.M."/>
            <person name="Mast J."/>
            <person name="De Vos D."/>
            <person name="Verbeken G."/>
            <person name="Noben J.P."/>
            <person name="Lavigne R."/>
            <person name="Vaneechoutte M."/>
            <person name="Pirnay J.P."/>
        </authorList>
    </citation>
    <scope>NUCLEOTIDE SEQUENCE [LARGE SCALE GENOMIC DNA]</scope>
</reference>
<evidence type="ECO:0000313" key="1">
    <source>
        <dbReference type="EMBL" id="AHY26798.1"/>
    </source>
</evidence>
<dbReference type="KEGG" id="vg:22112159"/>
<sequence length="187" mass="21867">MKYNIPEAVQHVIDQLKLVGIEATLVGGALRAAALGGTSNDYDLVIFGEREDFFHTDKEIEYLGFRNQHHDEYCNNEGYVADWRKDDVNIIMYDSCKVADWYALIEVFDLNINQWYINEAGELENDYYDPETKLVSINPFRDGLGHAERLTQRIERFRTMLPDLDWSEIEKRRKVNDYLGTEIVSYV</sequence>
<evidence type="ECO:0008006" key="3">
    <source>
        <dbReference type="Google" id="ProtNLM"/>
    </source>
</evidence>
<dbReference type="Gene3D" id="3.30.460.10">
    <property type="entry name" value="Beta Polymerase, domain 2"/>
    <property type="match status" value="1"/>
</dbReference>
<gene>
    <name evidence="1" type="ORF">vB_AbaP_Acibel007_27</name>
</gene>